<evidence type="ECO:0000313" key="1">
    <source>
        <dbReference type="EMBL" id="PIZ48034.1"/>
    </source>
</evidence>
<feature type="non-terminal residue" evidence="1">
    <location>
        <position position="110"/>
    </location>
</feature>
<organism evidence="1 2">
    <name type="scientific">candidate division WWE3 bacterium CG_4_10_14_0_2_um_filter_41_14</name>
    <dbReference type="NCBI Taxonomy" id="1975072"/>
    <lineage>
        <taxon>Bacteria</taxon>
        <taxon>Katanobacteria</taxon>
    </lineage>
</organism>
<protein>
    <submittedName>
        <fullName evidence="1">Uncharacterized protein</fullName>
    </submittedName>
</protein>
<dbReference type="AlphaFoldDB" id="A0A2M7TLL1"/>
<comment type="caution">
    <text evidence="1">The sequence shown here is derived from an EMBL/GenBank/DDBJ whole genome shotgun (WGS) entry which is preliminary data.</text>
</comment>
<reference evidence="2" key="1">
    <citation type="submission" date="2017-09" db="EMBL/GenBank/DDBJ databases">
        <title>Depth-based differentiation of microbial function through sediment-hosted aquifers and enrichment of novel symbionts in the deep terrestrial subsurface.</title>
        <authorList>
            <person name="Probst A.J."/>
            <person name="Ladd B."/>
            <person name="Jarett J.K."/>
            <person name="Geller-Mcgrath D.E."/>
            <person name="Sieber C.M.K."/>
            <person name="Emerson J.B."/>
            <person name="Anantharaman K."/>
            <person name="Thomas B.C."/>
            <person name="Malmstrom R."/>
            <person name="Stieglmeier M."/>
            <person name="Klingl A."/>
            <person name="Woyke T."/>
            <person name="Ryan C.M."/>
            <person name="Banfield J.F."/>
        </authorList>
    </citation>
    <scope>NUCLEOTIDE SEQUENCE [LARGE SCALE GENOMIC DNA]</scope>
</reference>
<proteinExistence type="predicted"/>
<gene>
    <name evidence="1" type="ORF">COY32_00720</name>
</gene>
<accession>A0A2M7TLL1</accession>
<name>A0A2M7TLL1_UNCKA</name>
<dbReference type="EMBL" id="PFNL01000018">
    <property type="protein sequence ID" value="PIZ48034.1"/>
    <property type="molecule type" value="Genomic_DNA"/>
</dbReference>
<dbReference type="Proteomes" id="UP000228920">
    <property type="component" value="Unassembled WGS sequence"/>
</dbReference>
<sequence>MKVFDMELTQRQANDYKKAYKKDRSVLLDRYCHITGVSRNLASKRFRKIIRNEKPHVLKVKKKKAGRKAIYTAVQIQVVRKDWELSGEICGERLHPVLGEYLNELAMAGK</sequence>
<evidence type="ECO:0000313" key="2">
    <source>
        <dbReference type="Proteomes" id="UP000228920"/>
    </source>
</evidence>